<dbReference type="PANTHER" id="PTHR32303">
    <property type="entry name" value="QUINOPROTEIN ALCOHOL DEHYDROGENASE (CYTOCHROME C)"/>
    <property type="match status" value="1"/>
</dbReference>
<sequence>MQPFAGRATLVLTLLFTLSGVHEAWARHPHPPDQYDDQWLNHGRDLSNNRWARFEKKISTLSAKHLTERWIVNTEGDVTATPSIADGIVYFPDWSGAVYAVKQRTGEVVWKRNLTSLAAEFFGTGNRTLLSRSSPTIAGDRLLVGIYGPCAVVALNISTGALQWGKLLDPHPYGIVTMSGTAYEGYLYTGSSSSEESATDICCSFQGAFFKLDISSGEIVWKIPMLPDNGGRIDQYAGNAVWGSSPPIDVTRRLVYIATGNNYRTPEEITQCELNYRNQTDPPIPDPCIEPDNHVESVLAIDIDTGSISWARHLGGYDTWVITCRIPVPGSLVNCPTIPGPDYDFGEAPMLLTIPTTGGNNASADGFRDVVVVGQKSGIIWALDRVSGQVIWDTPAGPGGNLGGSIFGMTTDGLRVFTNIVNVEGQNFTLAPGTTVINGSGWVGLNATTGQVLWSTANPSIGWSTPALTHANGVVFGGSAVNTSTGSGIVALDAKVGKILKFIATNEPVYGGPSVSGGCAFQPLGIRYVRSSSVLALCAPSAAV</sequence>
<gene>
    <name evidence="6" type="ORF">R1flu_011601</name>
</gene>
<dbReference type="PANTHER" id="PTHR32303:SF10">
    <property type="entry name" value="OUTER MEMBRANE PROTEIN ASSEMBLY FACTOR BAMB"/>
    <property type="match status" value="1"/>
</dbReference>
<organism evidence="6 7">
    <name type="scientific">Riccia fluitans</name>
    <dbReference type="NCBI Taxonomy" id="41844"/>
    <lineage>
        <taxon>Eukaryota</taxon>
        <taxon>Viridiplantae</taxon>
        <taxon>Streptophyta</taxon>
        <taxon>Embryophyta</taxon>
        <taxon>Marchantiophyta</taxon>
        <taxon>Marchantiopsida</taxon>
        <taxon>Marchantiidae</taxon>
        <taxon>Marchantiales</taxon>
        <taxon>Ricciaceae</taxon>
        <taxon>Riccia</taxon>
    </lineage>
</organism>
<comment type="similarity">
    <text evidence="2">Belongs to the bacterial PQQ dehydrogenase family.</text>
</comment>
<evidence type="ECO:0000256" key="3">
    <source>
        <dbReference type="ARBA" id="ARBA00023002"/>
    </source>
</evidence>
<feature type="signal peptide" evidence="4">
    <location>
        <begin position="1"/>
        <end position="26"/>
    </location>
</feature>
<accession>A0ABD1ZAU6</accession>
<evidence type="ECO:0000313" key="6">
    <source>
        <dbReference type="EMBL" id="KAL2644014.1"/>
    </source>
</evidence>
<comment type="cofactor">
    <cofactor evidence="1">
        <name>pyrroloquinoline quinone</name>
        <dbReference type="ChEBI" id="CHEBI:58442"/>
    </cofactor>
</comment>
<feature type="domain" description="Pyrrolo-quinoline quinone repeat" evidence="5">
    <location>
        <begin position="61"/>
        <end position="311"/>
    </location>
</feature>
<dbReference type="AlphaFoldDB" id="A0ABD1ZAU6"/>
<evidence type="ECO:0000256" key="4">
    <source>
        <dbReference type="SAM" id="SignalP"/>
    </source>
</evidence>
<dbReference type="SMART" id="SM00564">
    <property type="entry name" value="PQQ"/>
    <property type="match status" value="7"/>
</dbReference>
<dbReference type="Pfam" id="PF13360">
    <property type="entry name" value="PQQ_2"/>
    <property type="match status" value="1"/>
</dbReference>
<dbReference type="Gene3D" id="2.140.10.10">
    <property type="entry name" value="Quinoprotein alcohol dehydrogenase-like superfamily"/>
    <property type="match status" value="1"/>
</dbReference>
<evidence type="ECO:0000256" key="1">
    <source>
        <dbReference type="ARBA" id="ARBA00001931"/>
    </source>
</evidence>
<evidence type="ECO:0000259" key="5">
    <source>
        <dbReference type="Pfam" id="PF13360"/>
    </source>
</evidence>
<evidence type="ECO:0000256" key="2">
    <source>
        <dbReference type="ARBA" id="ARBA00008156"/>
    </source>
</evidence>
<dbReference type="EMBL" id="JBHFFA010000002">
    <property type="protein sequence ID" value="KAL2644014.1"/>
    <property type="molecule type" value="Genomic_DNA"/>
</dbReference>
<dbReference type="SUPFAM" id="SSF50998">
    <property type="entry name" value="Quinoprotein alcohol dehydrogenase-like"/>
    <property type="match status" value="1"/>
</dbReference>
<reference evidence="6 7" key="1">
    <citation type="submission" date="2024-09" db="EMBL/GenBank/DDBJ databases">
        <title>Chromosome-scale assembly of Riccia fluitans.</title>
        <authorList>
            <person name="Paukszto L."/>
            <person name="Sawicki J."/>
            <person name="Karawczyk K."/>
            <person name="Piernik-Szablinska J."/>
            <person name="Szczecinska M."/>
            <person name="Mazdziarz M."/>
        </authorList>
    </citation>
    <scope>NUCLEOTIDE SEQUENCE [LARGE SCALE GENOMIC DNA]</scope>
    <source>
        <strain evidence="6">Rf_01</strain>
        <tissue evidence="6">Aerial parts of the thallus</tissue>
    </source>
</reference>
<evidence type="ECO:0000313" key="7">
    <source>
        <dbReference type="Proteomes" id="UP001605036"/>
    </source>
</evidence>
<name>A0ABD1ZAU6_9MARC</name>
<dbReference type="Proteomes" id="UP001605036">
    <property type="component" value="Unassembled WGS sequence"/>
</dbReference>
<keyword evidence="4" id="KW-0732">Signal</keyword>
<proteinExistence type="inferred from homology"/>
<dbReference type="GO" id="GO:0016491">
    <property type="term" value="F:oxidoreductase activity"/>
    <property type="evidence" value="ECO:0007669"/>
    <property type="project" value="UniProtKB-KW"/>
</dbReference>
<keyword evidence="7" id="KW-1185">Reference proteome</keyword>
<protein>
    <recommendedName>
        <fullName evidence="5">Pyrrolo-quinoline quinone repeat domain-containing protein</fullName>
    </recommendedName>
</protein>
<dbReference type="InterPro" id="IPR018391">
    <property type="entry name" value="PQQ_b-propeller_rpt"/>
</dbReference>
<feature type="chain" id="PRO_5044844638" description="Pyrrolo-quinoline quinone repeat domain-containing protein" evidence="4">
    <location>
        <begin position="27"/>
        <end position="544"/>
    </location>
</feature>
<dbReference type="InterPro" id="IPR011047">
    <property type="entry name" value="Quinoprotein_ADH-like_sf"/>
</dbReference>
<dbReference type="InterPro" id="IPR002372">
    <property type="entry name" value="PQQ_rpt_dom"/>
</dbReference>
<comment type="caution">
    <text evidence="6">The sequence shown here is derived from an EMBL/GenBank/DDBJ whole genome shotgun (WGS) entry which is preliminary data.</text>
</comment>
<keyword evidence="3" id="KW-0560">Oxidoreductase</keyword>